<gene>
    <name evidence="14" type="ORF">C6Y56_26630</name>
</gene>
<dbReference type="PROSITE" id="PS50109">
    <property type="entry name" value="HIS_KIN"/>
    <property type="match status" value="1"/>
</dbReference>
<proteinExistence type="predicted"/>
<evidence type="ECO:0000313" key="14">
    <source>
        <dbReference type="EMBL" id="QJP97981.1"/>
    </source>
</evidence>
<evidence type="ECO:0000256" key="5">
    <source>
        <dbReference type="ARBA" id="ARBA00022679"/>
    </source>
</evidence>
<dbReference type="Gene3D" id="1.10.287.130">
    <property type="match status" value="1"/>
</dbReference>
<dbReference type="CDD" id="cd06225">
    <property type="entry name" value="HAMP"/>
    <property type="match status" value="1"/>
</dbReference>
<dbReference type="Proteomes" id="UP000501669">
    <property type="component" value="Chromosome"/>
</dbReference>
<evidence type="ECO:0000256" key="9">
    <source>
        <dbReference type="ARBA" id="ARBA00023012"/>
    </source>
</evidence>
<keyword evidence="8 11" id="KW-1133">Transmembrane helix</keyword>
<dbReference type="CDD" id="cd18773">
    <property type="entry name" value="PDC1_HK_sensor"/>
    <property type="match status" value="1"/>
</dbReference>
<dbReference type="InterPro" id="IPR003594">
    <property type="entry name" value="HATPase_dom"/>
</dbReference>
<reference evidence="14 15" key="1">
    <citation type="submission" date="2018-03" db="EMBL/GenBank/DDBJ databases">
        <title>Complete genome sequence of Pseudomonas fluorescens sp. G7.</title>
        <authorList>
            <person name="Gao C.-H."/>
            <person name="Li Z."/>
            <person name="Cai P."/>
        </authorList>
    </citation>
    <scope>NUCLEOTIDE SEQUENCE [LARGE SCALE GENOMIC DNA]</scope>
    <source>
        <strain evidence="14 15">G7</strain>
    </source>
</reference>
<dbReference type="Gene3D" id="3.30.450.20">
    <property type="entry name" value="PAS domain"/>
    <property type="match status" value="1"/>
</dbReference>
<dbReference type="InterPro" id="IPR005467">
    <property type="entry name" value="His_kinase_dom"/>
</dbReference>
<dbReference type="PANTHER" id="PTHR45436:SF10">
    <property type="entry name" value="HISTIDINE KINASE"/>
    <property type="match status" value="1"/>
</dbReference>
<dbReference type="InterPro" id="IPR029151">
    <property type="entry name" value="Sensor-like_sf"/>
</dbReference>
<feature type="domain" description="HAMP" evidence="13">
    <location>
        <begin position="204"/>
        <end position="255"/>
    </location>
</feature>
<comment type="catalytic activity">
    <reaction evidence="1">
        <text>ATP + protein L-histidine = ADP + protein N-phospho-L-histidine.</text>
        <dbReference type="EC" id="2.7.13.3"/>
    </reaction>
</comment>
<dbReference type="RefSeq" id="WP_169432209.1">
    <property type="nucleotide sequence ID" value="NZ_CP027561.1"/>
</dbReference>
<dbReference type="SMART" id="SM00388">
    <property type="entry name" value="HisKA"/>
    <property type="match status" value="1"/>
</dbReference>
<protein>
    <recommendedName>
        <fullName evidence="3">histidine kinase</fullName>
        <ecNumber evidence="3">2.7.13.3</ecNumber>
    </recommendedName>
</protein>
<evidence type="ECO:0000259" key="13">
    <source>
        <dbReference type="PROSITE" id="PS50885"/>
    </source>
</evidence>
<evidence type="ECO:0000256" key="7">
    <source>
        <dbReference type="ARBA" id="ARBA00022777"/>
    </source>
</evidence>
<dbReference type="InterPro" id="IPR003660">
    <property type="entry name" value="HAMP_dom"/>
</dbReference>
<dbReference type="InterPro" id="IPR050428">
    <property type="entry name" value="TCS_sensor_his_kinase"/>
</dbReference>
<dbReference type="Pfam" id="PF00512">
    <property type="entry name" value="HisKA"/>
    <property type="match status" value="1"/>
</dbReference>
<keyword evidence="10" id="KW-0175">Coiled coil</keyword>
<feature type="transmembrane region" description="Helical" evidence="11">
    <location>
        <begin position="6"/>
        <end position="27"/>
    </location>
</feature>
<evidence type="ECO:0000256" key="8">
    <source>
        <dbReference type="ARBA" id="ARBA00022989"/>
    </source>
</evidence>
<evidence type="ECO:0000256" key="11">
    <source>
        <dbReference type="SAM" id="Phobius"/>
    </source>
</evidence>
<feature type="transmembrane region" description="Helical" evidence="11">
    <location>
        <begin position="184"/>
        <end position="206"/>
    </location>
</feature>
<evidence type="ECO:0000259" key="12">
    <source>
        <dbReference type="PROSITE" id="PS50109"/>
    </source>
</evidence>
<dbReference type="InterPro" id="IPR036890">
    <property type="entry name" value="HATPase_C_sf"/>
</dbReference>
<dbReference type="Gene3D" id="3.30.565.10">
    <property type="entry name" value="Histidine kinase-like ATPase, C-terminal domain"/>
    <property type="match status" value="1"/>
</dbReference>
<evidence type="ECO:0000313" key="15">
    <source>
        <dbReference type="Proteomes" id="UP000501669"/>
    </source>
</evidence>
<dbReference type="CDD" id="cd00082">
    <property type="entry name" value="HisKA"/>
    <property type="match status" value="1"/>
</dbReference>
<keyword evidence="4" id="KW-0597">Phosphoprotein</keyword>
<dbReference type="PROSITE" id="PS50885">
    <property type="entry name" value="HAMP"/>
    <property type="match status" value="1"/>
</dbReference>
<evidence type="ECO:0000256" key="1">
    <source>
        <dbReference type="ARBA" id="ARBA00000085"/>
    </source>
</evidence>
<keyword evidence="11" id="KW-0472">Membrane</keyword>
<dbReference type="GO" id="GO:0000155">
    <property type="term" value="F:phosphorelay sensor kinase activity"/>
    <property type="evidence" value="ECO:0007669"/>
    <property type="project" value="InterPro"/>
</dbReference>
<evidence type="ECO:0000256" key="3">
    <source>
        <dbReference type="ARBA" id="ARBA00012438"/>
    </source>
</evidence>
<keyword evidence="6 11" id="KW-0812">Transmembrane</keyword>
<evidence type="ECO:0000256" key="6">
    <source>
        <dbReference type="ARBA" id="ARBA00022692"/>
    </source>
</evidence>
<dbReference type="Pfam" id="PF02518">
    <property type="entry name" value="HATPase_c"/>
    <property type="match status" value="1"/>
</dbReference>
<dbReference type="PANTHER" id="PTHR45436">
    <property type="entry name" value="SENSOR HISTIDINE KINASE YKOH"/>
    <property type="match status" value="1"/>
</dbReference>
<evidence type="ECO:0000256" key="4">
    <source>
        <dbReference type="ARBA" id="ARBA00022553"/>
    </source>
</evidence>
<dbReference type="Pfam" id="PF00672">
    <property type="entry name" value="HAMP"/>
    <property type="match status" value="1"/>
</dbReference>
<dbReference type="SUPFAM" id="SSF103190">
    <property type="entry name" value="Sensory domain-like"/>
    <property type="match status" value="1"/>
</dbReference>
<dbReference type="EMBL" id="CP027561">
    <property type="protein sequence ID" value="QJP97981.1"/>
    <property type="molecule type" value="Genomic_DNA"/>
</dbReference>
<dbReference type="SUPFAM" id="SSF47384">
    <property type="entry name" value="Homodimeric domain of signal transducing histidine kinase"/>
    <property type="match status" value="1"/>
</dbReference>
<accession>A0A7Z3CAU7</accession>
<dbReference type="SMART" id="SM00304">
    <property type="entry name" value="HAMP"/>
    <property type="match status" value="1"/>
</dbReference>
<dbReference type="EC" id="2.7.13.3" evidence="3"/>
<dbReference type="InterPro" id="IPR003661">
    <property type="entry name" value="HisK_dim/P_dom"/>
</dbReference>
<dbReference type="GO" id="GO:0016020">
    <property type="term" value="C:membrane"/>
    <property type="evidence" value="ECO:0007669"/>
    <property type="project" value="UniProtKB-SubCell"/>
</dbReference>
<organism evidence="14 15">
    <name type="scientific">Pseudomonas fluorescens</name>
    <dbReference type="NCBI Taxonomy" id="294"/>
    <lineage>
        <taxon>Bacteria</taxon>
        <taxon>Pseudomonadati</taxon>
        <taxon>Pseudomonadota</taxon>
        <taxon>Gammaproteobacteria</taxon>
        <taxon>Pseudomonadales</taxon>
        <taxon>Pseudomonadaceae</taxon>
        <taxon>Pseudomonas</taxon>
    </lineage>
</organism>
<dbReference type="SUPFAM" id="SSF55874">
    <property type="entry name" value="ATPase domain of HSP90 chaperone/DNA topoisomerase II/histidine kinase"/>
    <property type="match status" value="1"/>
</dbReference>
<dbReference type="NCBIfam" id="NF008312">
    <property type="entry name" value="PRK11100.1"/>
    <property type="match status" value="1"/>
</dbReference>
<keyword evidence="9" id="KW-0902">Two-component regulatory system</keyword>
<keyword evidence="5" id="KW-0808">Transferase</keyword>
<feature type="domain" description="Histidine kinase" evidence="12">
    <location>
        <begin position="262"/>
        <end position="472"/>
    </location>
</feature>
<keyword evidence="7 14" id="KW-0418">Kinase</keyword>
<name>A0A7Z3CAU7_PSEFL</name>
<dbReference type="SMART" id="SM00387">
    <property type="entry name" value="HATPase_c"/>
    <property type="match status" value="1"/>
</dbReference>
<dbReference type="AlphaFoldDB" id="A0A7Z3CAU7"/>
<dbReference type="Gene3D" id="6.10.340.10">
    <property type="match status" value="1"/>
</dbReference>
<comment type="subcellular location">
    <subcellularLocation>
        <location evidence="2">Membrane</location>
    </subcellularLocation>
</comment>
<evidence type="ECO:0000256" key="2">
    <source>
        <dbReference type="ARBA" id="ARBA00004370"/>
    </source>
</evidence>
<sequence>MPLGLRIFLVYVLFIGLTGYFVLNTVMEEIRPGVRQSTEETLVDTANLMAEILKDDFKAGTLSQNRWPELLRAYGERQPKATIWGLPKNQVNHRIYVTDAKGIVVLDSSGLAVGQDYSRWNDVYLTLRGEYGARSSRSDPNDPNSSVMHVGAPIRDEGKIIGVVTVAKPNSSLQPYVDRTERRLLAYGAGLIVLGLLLGALLSWWLSRALHRLTGYAQAVSEGRRVQVPHYRGGELEQLASAVEQMRTQLEGKAYVERYVHTLTHELKSPLAAIRGAAELLQGEMPLAQRQRFVGNIDRESARMQQLIERLLNLAQVEQRQGLEERVAVPLATLMAQTLQAQMARIESRRLRVEQVVEADLSVIGEPFLLRQALGNLLENALDFTPEQGLLRFSAERAGEQVVCCLFNETAPIPDYALPRLTERFYSLPRPDSGRKSTGLGLNFVEEVVKLHGGSMHIANVADGVRVCLRLP</sequence>
<feature type="coiled-coil region" evidence="10">
    <location>
        <begin position="297"/>
        <end position="356"/>
    </location>
</feature>
<evidence type="ECO:0000256" key="10">
    <source>
        <dbReference type="SAM" id="Coils"/>
    </source>
</evidence>
<dbReference type="InterPro" id="IPR036097">
    <property type="entry name" value="HisK_dim/P_sf"/>
</dbReference>